<feature type="region of interest" description="Disordered" evidence="1">
    <location>
        <begin position="321"/>
        <end position="352"/>
    </location>
</feature>
<keyword evidence="2" id="KW-0812">Transmembrane</keyword>
<keyword evidence="4" id="KW-1185">Reference proteome</keyword>
<keyword evidence="2" id="KW-0472">Membrane</keyword>
<protein>
    <submittedName>
        <fullName evidence="3">Uncharacterized protein</fullName>
    </submittedName>
</protein>
<evidence type="ECO:0000313" key="4">
    <source>
        <dbReference type="Proteomes" id="UP001153069"/>
    </source>
</evidence>
<dbReference type="EMBL" id="CAICTM010000777">
    <property type="protein sequence ID" value="CAB9516366.1"/>
    <property type="molecule type" value="Genomic_DNA"/>
</dbReference>
<proteinExistence type="predicted"/>
<name>A0A9N8E7V9_9STRA</name>
<dbReference type="PROSITE" id="PS51257">
    <property type="entry name" value="PROKAR_LIPOPROTEIN"/>
    <property type="match status" value="1"/>
</dbReference>
<organism evidence="3 4">
    <name type="scientific">Seminavis robusta</name>
    <dbReference type="NCBI Taxonomy" id="568900"/>
    <lineage>
        <taxon>Eukaryota</taxon>
        <taxon>Sar</taxon>
        <taxon>Stramenopiles</taxon>
        <taxon>Ochrophyta</taxon>
        <taxon>Bacillariophyta</taxon>
        <taxon>Bacillariophyceae</taxon>
        <taxon>Bacillariophycidae</taxon>
        <taxon>Naviculales</taxon>
        <taxon>Naviculaceae</taxon>
        <taxon>Seminavis</taxon>
    </lineage>
</organism>
<feature type="compositionally biased region" description="Polar residues" evidence="1">
    <location>
        <begin position="325"/>
        <end position="335"/>
    </location>
</feature>
<feature type="transmembrane region" description="Helical" evidence="2">
    <location>
        <begin position="20"/>
        <end position="39"/>
    </location>
</feature>
<sequence length="381" mass="43657">MTSFREASTLGDAKKQFQCWLGLVACFFSALGSSAILVQQHLESKEQQEKWLDHTVAITFFLLYFRVLMHHATLGLLKKHSATYKDLPSQVQDDSAFSIVDNLTFLMWAPLVAYWVIRAIKLDTNDFIYCCLPSLRASMPYYVTDRILHIWVNPRRQRLIHHFALLIAVLCFTEWNPSVQTLAIGLYGSIFDVYHKCVLAWQTVCRFTRHHARSNPEWKTGNLESDERQGIDSLLIGKSPRLMAFYGKLCALYSYVFGIIVPVGMLIFYVVRHWNDIPLINKIVQPLVPIFFTAVDVPLYKACWKTMHQSYWEQDFGKDTRVQKQETGGNPSDGQVETKKDATKESGCVPEDLTPTVPCFFMDSSRDCSVWGDSEPTKDLG</sequence>
<reference evidence="3" key="1">
    <citation type="submission" date="2020-06" db="EMBL/GenBank/DDBJ databases">
        <authorList>
            <consortium name="Plant Systems Biology data submission"/>
        </authorList>
    </citation>
    <scope>NUCLEOTIDE SEQUENCE</scope>
    <source>
        <strain evidence="3">D6</strain>
    </source>
</reference>
<keyword evidence="2" id="KW-1133">Transmembrane helix</keyword>
<evidence type="ECO:0000313" key="3">
    <source>
        <dbReference type="EMBL" id="CAB9516366.1"/>
    </source>
</evidence>
<evidence type="ECO:0000256" key="2">
    <source>
        <dbReference type="SAM" id="Phobius"/>
    </source>
</evidence>
<gene>
    <name evidence="3" type="ORF">SEMRO_778_G201110.1</name>
</gene>
<feature type="transmembrane region" description="Helical" evidence="2">
    <location>
        <begin position="51"/>
        <end position="69"/>
    </location>
</feature>
<evidence type="ECO:0000256" key="1">
    <source>
        <dbReference type="SAM" id="MobiDB-lite"/>
    </source>
</evidence>
<accession>A0A9N8E7V9</accession>
<dbReference type="Proteomes" id="UP001153069">
    <property type="component" value="Unassembled WGS sequence"/>
</dbReference>
<feature type="transmembrane region" description="Helical" evidence="2">
    <location>
        <begin position="250"/>
        <end position="271"/>
    </location>
</feature>
<dbReference type="AlphaFoldDB" id="A0A9N8E7V9"/>
<comment type="caution">
    <text evidence="3">The sequence shown here is derived from an EMBL/GenBank/DDBJ whole genome shotgun (WGS) entry which is preliminary data.</text>
</comment>